<accession>A0A060C5Y0</accession>
<feature type="domain" description="Glycosyltransferase 2-like" evidence="1">
    <location>
        <begin position="4"/>
        <end position="71"/>
    </location>
</feature>
<reference evidence="2" key="1">
    <citation type="journal article" date="2013" name="Environ. Microbiol.">
        <title>Seasonally variable intestinal metagenomes of the red palm weevil (Rhynchophorus ferrugineus).</title>
        <authorList>
            <person name="Jia S."/>
            <person name="Zhang X."/>
            <person name="Zhang G."/>
            <person name="Yin A."/>
            <person name="Zhang S."/>
            <person name="Li F."/>
            <person name="Wang L."/>
            <person name="Zhao D."/>
            <person name="Yun Q."/>
            <person name="Tala"/>
            <person name="Wang J."/>
            <person name="Sun G."/>
            <person name="Baabdullah M."/>
            <person name="Yu X."/>
            <person name="Hu S."/>
            <person name="Al-Mssallem I.S."/>
            <person name="Yu J."/>
        </authorList>
    </citation>
    <scope>NUCLEOTIDE SEQUENCE</scope>
</reference>
<evidence type="ECO:0000259" key="1">
    <source>
        <dbReference type="Pfam" id="PF00535"/>
    </source>
</evidence>
<organism evidence="2">
    <name type="scientific">uncultured Ruegeria sp</name>
    <dbReference type="NCBI Taxonomy" id="259304"/>
    <lineage>
        <taxon>Bacteria</taxon>
        <taxon>Pseudomonadati</taxon>
        <taxon>Pseudomonadota</taxon>
        <taxon>Alphaproteobacteria</taxon>
        <taxon>Rhodobacterales</taxon>
        <taxon>Roseobacteraceae</taxon>
        <taxon>Ruegeria</taxon>
        <taxon>environmental samples</taxon>
    </lineage>
</organism>
<proteinExistence type="predicted"/>
<dbReference type="InterPro" id="IPR001173">
    <property type="entry name" value="Glyco_trans_2-like"/>
</dbReference>
<protein>
    <submittedName>
        <fullName evidence="2">CAZy families GT2 protein</fullName>
    </submittedName>
</protein>
<dbReference type="Gene3D" id="3.90.550.10">
    <property type="entry name" value="Spore Coat Polysaccharide Biosynthesis Protein SpsA, Chain A"/>
    <property type="match status" value="1"/>
</dbReference>
<dbReference type="SUPFAM" id="SSF53448">
    <property type="entry name" value="Nucleotide-diphospho-sugar transferases"/>
    <property type="match status" value="1"/>
</dbReference>
<dbReference type="AlphaFoldDB" id="A0A060C5Y0"/>
<sequence length="80" mass="8824">MRLSLVIPVRNDAEGLTRLLSQARSMTWLGEIIVFDDASDPPCGPNMAEFSAAARDPRIRWLRGENGRARAMPATAHSTM</sequence>
<name>A0A060C5Y0_9RHOB</name>
<dbReference type="InterPro" id="IPR029044">
    <property type="entry name" value="Nucleotide-diphossugar_trans"/>
</dbReference>
<evidence type="ECO:0000313" key="2">
    <source>
        <dbReference type="EMBL" id="AIA90639.1"/>
    </source>
</evidence>
<dbReference type="Pfam" id="PF00535">
    <property type="entry name" value="Glycos_transf_2"/>
    <property type="match status" value="1"/>
</dbReference>
<dbReference type="EMBL" id="KF123338">
    <property type="protein sequence ID" value="AIA90639.1"/>
    <property type="molecule type" value="Genomic_DNA"/>
</dbReference>